<accession>A0A3N2Q1A2</accession>
<name>A0A3N2Q1A2_SODAK</name>
<dbReference type="EMBL" id="ML119052">
    <property type="protein sequence ID" value="ROT40486.1"/>
    <property type="molecule type" value="Genomic_DNA"/>
</dbReference>
<keyword evidence="2" id="KW-0472">Membrane</keyword>
<feature type="region of interest" description="Disordered" evidence="1">
    <location>
        <begin position="109"/>
        <end position="131"/>
    </location>
</feature>
<feature type="transmembrane region" description="Helical" evidence="2">
    <location>
        <begin position="60"/>
        <end position="79"/>
    </location>
</feature>
<sequence length="131" mass="14258">MSTSRAITLRRLAVARPRPSAFAPLISRRFYAQDKENLGGPGGQDPPPKTPPGVLQDRNFVMTVAGAAVVIATLLYVTAKPRRASDQEIEKKVASMGEKAKEKLRDVRLDELSGRANKTPAERGLGAYRTD</sequence>
<organism evidence="3 4">
    <name type="scientific">Sodiomyces alkalinus (strain CBS 110278 / VKM F-3762 / F11)</name>
    <name type="common">Alkaliphilic filamentous fungus</name>
    <dbReference type="NCBI Taxonomy" id="1314773"/>
    <lineage>
        <taxon>Eukaryota</taxon>
        <taxon>Fungi</taxon>
        <taxon>Dikarya</taxon>
        <taxon>Ascomycota</taxon>
        <taxon>Pezizomycotina</taxon>
        <taxon>Sordariomycetes</taxon>
        <taxon>Hypocreomycetidae</taxon>
        <taxon>Glomerellales</taxon>
        <taxon>Plectosphaerellaceae</taxon>
        <taxon>Sodiomyces</taxon>
    </lineage>
</organism>
<dbReference type="RefSeq" id="XP_028468292.1">
    <property type="nucleotide sequence ID" value="XM_028611148.1"/>
</dbReference>
<gene>
    <name evidence="3" type="ORF">SODALDRAFT_330205</name>
</gene>
<proteinExistence type="predicted"/>
<reference evidence="3 4" key="1">
    <citation type="journal article" date="2018" name="Mol. Ecol.">
        <title>The obligate alkalophilic soda-lake fungus Sodiomyces alkalinus has shifted to a protein diet.</title>
        <authorList>
            <person name="Grum-Grzhimaylo A.A."/>
            <person name="Falkoski D.L."/>
            <person name="van den Heuvel J."/>
            <person name="Valero-Jimenez C.A."/>
            <person name="Min B."/>
            <person name="Choi I.G."/>
            <person name="Lipzen A."/>
            <person name="Daum C.G."/>
            <person name="Aanen D.K."/>
            <person name="Tsang A."/>
            <person name="Henrissat B."/>
            <person name="Bilanenko E.N."/>
            <person name="de Vries R.P."/>
            <person name="van Kan J.A.L."/>
            <person name="Grigoriev I.V."/>
            <person name="Debets A.J.M."/>
        </authorList>
    </citation>
    <scope>NUCLEOTIDE SEQUENCE [LARGE SCALE GENOMIC DNA]</scope>
    <source>
        <strain evidence="3 4">F11</strain>
    </source>
</reference>
<dbReference type="AlphaFoldDB" id="A0A3N2Q1A2"/>
<keyword evidence="4" id="KW-1185">Reference proteome</keyword>
<dbReference type="Proteomes" id="UP000272025">
    <property type="component" value="Unassembled WGS sequence"/>
</dbReference>
<evidence type="ECO:0000313" key="4">
    <source>
        <dbReference type="Proteomes" id="UP000272025"/>
    </source>
</evidence>
<evidence type="ECO:0000256" key="1">
    <source>
        <dbReference type="SAM" id="MobiDB-lite"/>
    </source>
</evidence>
<keyword evidence="2" id="KW-1133">Transmembrane helix</keyword>
<evidence type="ECO:0000313" key="3">
    <source>
        <dbReference type="EMBL" id="ROT40486.1"/>
    </source>
</evidence>
<protein>
    <submittedName>
        <fullName evidence="3">Uncharacterized protein</fullName>
    </submittedName>
</protein>
<feature type="region of interest" description="Disordered" evidence="1">
    <location>
        <begin position="33"/>
        <end position="53"/>
    </location>
</feature>
<dbReference type="GeneID" id="39579626"/>
<evidence type="ECO:0000256" key="2">
    <source>
        <dbReference type="SAM" id="Phobius"/>
    </source>
</evidence>
<keyword evidence="2" id="KW-0812">Transmembrane</keyword>